<evidence type="ECO:0000313" key="2">
    <source>
        <dbReference type="EMBL" id="GFR67629.1"/>
    </source>
</evidence>
<organism evidence="2 3">
    <name type="scientific">Elysia marginata</name>
    <dbReference type="NCBI Taxonomy" id="1093978"/>
    <lineage>
        <taxon>Eukaryota</taxon>
        <taxon>Metazoa</taxon>
        <taxon>Spiralia</taxon>
        <taxon>Lophotrochozoa</taxon>
        <taxon>Mollusca</taxon>
        <taxon>Gastropoda</taxon>
        <taxon>Heterobranchia</taxon>
        <taxon>Euthyneura</taxon>
        <taxon>Panpulmonata</taxon>
        <taxon>Sacoglossa</taxon>
        <taxon>Placobranchoidea</taxon>
        <taxon>Plakobranchidae</taxon>
        <taxon>Elysia</taxon>
    </lineage>
</organism>
<dbReference type="AlphaFoldDB" id="A0AAV4F3R9"/>
<dbReference type="Proteomes" id="UP000762676">
    <property type="component" value="Unassembled WGS sequence"/>
</dbReference>
<gene>
    <name evidence="2" type="ORF">ElyMa_005588400</name>
</gene>
<name>A0AAV4F3R9_9GAST</name>
<evidence type="ECO:0000313" key="3">
    <source>
        <dbReference type="Proteomes" id="UP000762676"/>
    </source>
</evidence>
<feature type="compositionally biased region" description="Low complexity" evidence="1">
    <location>
        <begin position="147"/>
        <end position="161"/>
    </location>
</feature>
<dbReference type="EMBL" id="BMAT01011153">
    <property type="protein sequence ID" value="GFR67629.1"/>
    <property type="molecule type" value="Genomic_DNA"/>
</dbReference>
<comment type="caution">
    <text evidence="2">The sequence shown here is derived from an EMBL/GenBank/DDBJ whole genome shotgun (WGS) entry which is preliminary data.</text>
</comment>
<feature type="region of interest" description="Disordered" evidence="1">
    <location>
        <begin position="147"/>
        <end position="167"/>
    </location>
</feature>
<sequence length="167" mass="18820">MEIGIETTKLVTNWDEPIRTKIQIGEQELETFDQFKYLGALTSEDGSQLEAFAKVKQTSAALARLKLIWEDKNMPKGLVKIILSGTVPGIEKKRRAEMSFAETLKVSRDDETRRRLVQCLSMTLEDYWVRKSYGILAKDTEQAAASLSPSPWSSLSSTSSSVLYTHE</sequence>
<accession>A0AAV4F3R9</accession>
<evidence type="ECO:0000256" key="1">
    <source>
        <dbReference type="SAM" id="MobiDB-lite"/>
    </source>
</evidence>
<reference evidence="2 3" key="1">
    <citation type="journal article" date="2021" name="Elife">
        <title>Chloroplast acquisition without the gene transfer in kleptoplastic sea slugs, Plakobranchus ocellatus.</title>
        <authorList>
            <person name="Maeda T."/>
            <person name="Takahashi S."/>
            <person name="Yoshida T."/>
            <person name="Shimamura S."/>
            <person name="Takaki Y."/>
            <person name="Nagai Y."/>
            <person name="Toyoda A."/>
            <person name="Suzuki Y."/>
            <person name="Arimoto A."/>
            <person name="Ishii H."/>
            <person name="Satoh N."/>
            <person name="Nishiyama T."/>
            <person name="Hasebe M."/>
            <person name="Maruyama T."/>
            <person name="Minagawa J."/>
            <person name="Obokata J."/>
            <person name="Shigenobu S."/>
        </authorList>
    </citation>
    <scope>NUCLEOTIDE SEQUENCE [LARGE SCALE GENOMIC DNA]</scope>
</reference>
<proteinExistence type="predicted"/>
<keyword evidence="3" id="KW-1185">Reference proteome</keyword>
<protein>
    <submittedName>
        <fullName evidence="2">Uncharacterized protein</fullName>
    </submittedName>
</protein>